<feature type="domain" description="Teneurin-like YD-shell" evidence="3">
    <location>
        <begin position="5"/>
        <end position="108"/>
    </location>
</feature>
<sequence>NDTRYLHKDHIGSTDSITNEQGQVVERASFDAWGERRLSNWTSSTATILSLTTRGFTGHEMDDGVGLINMNARMYDAKLGRFLQPDTYVQFPESTQGFNRYTYVENNPLSYTDPTGNFSNREENDPSEINGDSKRERITSDGDESNNSDSKSGSLSPYGRTSTSSKEVARQLGIDYYNPRTTEYIRGGRRASLPSDNKPVELIIRGGKDDSAGRGFGRPESDRSRSAVDNVFGFVADVTGVTDFVNSVANIYNDGGSFSDYLVVGLTIGGGALAAKLYKVYKVTKSVPRSGPIARSLGAASRSEQLAKKLKLNINSPTTRQVLNSLDDTVDIFISNFRKPGIRNKLPGEFLDQTVDEALRSGNTTVRKLLIDNRFVK</sequence>
<gene>
    <name evidence="4" type="ORF">MNBD_GAMMA12-3404</name>
</gene>
<feature type="compositionally biased region" description="Basic and acidic residues" evidence="2">
    <location>
        <begin position="131"/>
        <end position="140"/>
    </location>
</feature>
<evidence type="ECO:0000256" key="1">
    <source>
        <dbReference type="ARBA" id="ARBA00022737"/>
    </source>
</evidence>
<feature type="compositionally biased region" description="Low complexity" evidence="2">
    <location>
        <begin position="147"/>
        <end position="156"/>
    </location>
</feature>
<dbReference type="NCBIfam" id="TIGR03696">
    <property type="entry name" value="Rhs_assc_core"/>
    <property type="match status" value="1"/>
</dbReference>
<dbReference type="InterPro" id="IPR022385">
    <property type="entry name" value="Rhs_assc_core"/>
</dbReference>
<dbReference type="InterPro" id="IPR056823">
    <property type="entry name" value="TEN-like_YD-shell"/>
</dbReference>
<evidence type="ECO:0000256" key="2">
    <source>
        <dbReference type="SAM" id="MobiDB-lite"/>
    </source>
</evidence>
<proteinExistence type="predicted"/>
<protein>
    <recommendedName>
        <fullName evidence="3">Teneurin-like YD-shell domain-containing protein</fullName>
    </recommendedName>
</protein>
<dbReference type="PANTHER" id="PTHR32305">
    <property type="match status" value="1"/>
</dbReference>
<dbReference type="Pfam" id="PF25023">
    <property type="entry name" value="TEN_YD-shell"/>
    <property type="match status" value="1"/>
</dbReference>
<accession>A0A3B0Z0K6</accession>
<dbReference type="EMBL" id="UOFL01000065">
    <property type="protein sequence ID" value="VAW74784.1"/>
    <property type="molecule type" value="Genomic_DNA"/>
</dbReference>
<feature type="compositionally biased region" description="Polar residues" evidence="2">
    <location>
        <begin position="105"/>
        <end position="119"/>
    </location>
</feature>
<reference evidence="4" key="1">
    <citation type="submission" date="2018-06" db="EMBL/GenBank/DDBJ databases">
        <authorList>
            <person name="Zhirakovskaya E."/>
        </authorList>
    </citation>
    <scope>NUCLEOTIDE SEQUENCE</scope>
</reference>
<organism evidence="4">
    <name type="scientific">hydrothermal vent metagenome</name>
    <dbReference type="NCBI Taxonomy" id="652676"/>
    <lineage>
        <taxon>unclassified sequences</taxon>
        <taxon>metagenomes</taxon>
        <taxon>ecological metagenomes</taxon>
    </lineage>
</organism>
<evidence type="ECO:0000259" key="3">
    <source>
        <dbReference type="Pfam" id="PF25023"/>
    </source>
</evidence>
<feature type="region of interest" description="Disordered" evidence="2">
    <location>
        <begin position="105"/>
        <end position="167"/>
    </location>
</feature>
<dbReference type="Gene3D" id="2.180.10.10">
    <property type="entry name" value="RHS repeat-associated core"/>
    <property type="match status" value="1"/>
</dbReference>
<evidence type="ECO:0000313" key="4">
    <source>
        <dbReference type="EMBL" id="VAW74784.1"/>
    </source>
</evidence>
<dbReference type="AlphaFoldDB" id="A0A3B0Z0K6"/>
<keyword evidence="1" id="KW-0677">Repeat</keyword>
<dbReference type="InterPro" id="IPR050708">
    <property type="entry name" value="T6SS_VgrG/RHS"/>
</dbReference>
<feature type="non-terminal residue" evidence="4">
    <location>
        <position position="1"/>
    </location>
</feature>
<dbReference type="PANTHER" id="PTHR32305:SF17">
    <property type="entry name" value="TRNA NUCLEASE WAPA"/>
    <property type="match status" value="1"/>
</dbReference>
<name>A0A3B0Z0K6_9ZZZZ</name>